<evidence type="ECO:0000256" key="2">
    <source>
        <dbReference type="ARBA" id="ARBA00022745"/>
    </source>
</evidence>
<dbReference type="PROSITE" id="PS51032">
    <property type="entry name" value="AP2_ERF"/>
    <property type="match status" value="1"/>
</dbReference>
<keyword evidence="3" id="KW-0805">Transcription regulation</keyword>
<keyword evidence="8" id="KW-0812">Transmembrane</keyword>
<keyword evidence="2" id="KW-0936">Ethylene signaling pathway</keyword>
<evidence type="ECO:0000313" key="10">
    <source>
        <dbReference type="EnsemblPlants" id="AUR62000056-RA:cds"/>
    </source>
</evidence>
<dbReference type="Gramene" id="AUR62000056-RA">
    <property type="protein sequence ID" value="AUR62000056-RA:cds"/>
    <property type="gene ID" value="AUR62000056"/>
</dbReference>
<keyword evidence="11" id="KW-1185">Reference proteome</keyword>
<dbReference type="InterPro" id="IPR036955">
    <property type="entry name" value="AP2/ERF_dom_sf"/>
</dbReference>
<reference evidence="10" key="1">
    <citation type="journal article" date="2017" name="Nature">
        <title>The genome of Chenopodium quinoa.</title>
        <authorList>
            <person name="Jarvis D.E."/>
            <person name="Ho Y.S."/>
            <person name="Lightfoot D.J."/>
            <person name="Schmoeckel S.M."/>
            <person name="Li B."/>
            <person name="Borm T.J.A."/>
            <person name="Ohyanagi H."/>
            <person name="Mineta K."/>
            <person name="Michell C.T."/>
            <person name="Saber N."/>
            <person name="Kharbatia N.M."/>
            <person name="Rupper R.R."/>
            <person name="Sharp A.R."/>
            <person name="Dally N."/>
            <person name="Boughton B.A."/>
            <person name="Woo Y.H."/>
            <person name="Gao G."/>
            <person name="Schijlen E.G.W.M."/>
            <person name="Guo X."/>
            <person name="Momin A.A."/>
            <person name="Negrao S."/>
            <person name="Al-Babili S."/>
            <person name="Gehring C."/>
            <person name="Roessner U."/>
            <person name="Jung C."/>
            <person name="Murphy K."/>
            <person name="Arold S.T."/>
            <person name="Gojobori T."/>
            <person name="van der Linden C.G."/>
            <person name="van Loo E.N."/>
            <person name="Jellen E.N."/>
            <person name="Maughan P.J."/>
            <person name="Tester M."/>
        </authorList>
    </citation>
    <scope>NUCLEOTIDE SEQUENCE [LARGE SCALE GENOMIC DNA]</scope>
    <source>
        <strain evidence="10">cv. PI 614886</strain>
    </source>
</reference>
<dbReference type="GO" id="GO:0003677">
    <property type="term" value="F:DNA binding"/>
    <property type="evidence" value="ECO:0007669"/>
    <property type="project" value="UniProtKB-KW"/>
</dbReference>
<name>A0A803KM00_CHEQI</name>
<dbReference type="GO" id="GO:0003700">
    <property type="term" value="F:DNA-binding transcription factor activity"/>
    <property type="evidence" value="ECO:0007669"/>
    <property type="project" value="InterPro"/>
</dbReference>
<feature type="domain" description="AP2/ERF" evidence="9">
    <location>
        <begin position="33"/>
        <end position="77"/>
    </location>
</feature>
<dbReference type="Proteomes" id="UP000596660">
    <property type="component" value="Unplaced"/>
</dbReference>
<keyword evidence="8" id="KW-0472">Membrane</keyword>
<dbReference type="CDD" id="cd00018">
    <property type="entry name" value="AP2"/>
    <property type="match status" value="1"/>
</dbReference>
<evidence type="ECO:0000256" key="6">
    <source>
        <dbReference type="ARBA" id="ARBA00023242"/>
    </source>
</evidence>
<feature type="region of interest" description="Disordered" evidence="7">
    <location>
        <begin position="1"/>
        <end position="32"/>
    </location>
</feature>
<evidence type="ECO:0000256" key="8">
    <source>
        <dbReference type="SAM" id="Phobius"/>
    </source>
</evidence>
<dbReference type="InterPro" id="IPR016177">
    <property type="entry name" value="DNA-bd_dom_sf"/>
</dbReference>
<evidence type="ECO:0000256" key="3">
    <source>
        <dbReference type="ARBA" id="ARBA00023015"/>
    </source>
</evidence>
<dbReference type="Gene3D" id="3.30.730.10">
    <property type="entry name" value="AP2/ERF domain"/>
    <property type="match status" value="1"/>
</dbReference>
<keyword evidence="8" id="KW-1133">Transmembrane helix</keyword>
<keyword evidence="6" id="KW-0539">Nucleus</keyword>
<accession>A0A803KM00</accession>
<organism evidence="10 11">
    <name type="scientific">Chenopodium quinoa</name>
    <name type="common">Quinoa</name>
    <dbReference type="NCBI Taxonomy" id="63459"/>
    <lineage>
        <taxon>Eukaryota</taxon>
        <taxon>Viridiplantae</taxon>
        <taxon>Streptophyta</taxon>
        <taxon>Embryophyta</taxon>
        <taxon>Tracheophyta</taxon>
        <taxon>Spermatophyta</taxon>
        <taxon>Magnoliopsida</taxon>
        <taxon>eudicotyledons</taxon>
        <taxon>Gunneridae</taxon>
        <taxon>Pentapetalae</taxon>
        <taxon>Caryophyllales</taxon>
        <taxon>Chenopodiaceae</taxon>
        <taxon>Chenopodioideae</taxon>
        <taxon>Atripliceae</taxon>
        <taxon>Chenopodium</taxon>
    </lineage>
</organism>
<keyword evidence="4" id="KW-0238">DNA-binding</keyword>
<dbReference type="PANTHER" id="PTHR31677">
    <property type="entry name" value="AP2 DOMAIN CLASS TRANSCRIPTION FACTOR"/>
    <property type="match status" value="1"/>
</dbReference>
<evidence type="ECO:0000256" key="4">
    <source>
        <dbReference type="ARBA" id="ARBA00023125"/>
    </source>
</evidence>
<comment type="subcellular location">
    <subcellularLocation>
        <location evidence="1">Nucleus</location>
    </subcellularLocation>
</comment>
<dbReference type="GO" id="GO:0005634">
    <property type="term" value="C:nucleus"/>
    <property type="evidence" value="ECO:0007669"/>
    <property type="project" value="UniProtKB-SubCell"/>
</dbReference>
<feature type="compositionally biased region" description="Polar residues" evidence="7">
    <location>
        <begin position="1"/>
        <end position="14"/>
    </location>
</feature>
<protein>
    <recommendedName>
        <fullName evidence="9">AP2/ERF domain-containing protein</fullName>
    </recommendedName>
</protein>
<evidence type="ECO:0000259" key="9">
    <source>
        <dbReference type="PROSITE" id="PS51032"/>
    </source>
</evidence>
<reference evidence="10" key="2">
    <citation type="submission" date="2021-03" db="UniProtKB">
        <authorList>
            <consortium name="EnsemblPlants"/>
        </authorList>
    </citation>
    <scope>IDENTIFICATION</scope>
</reference>
<evidence type="ECO:0000313" key="11">
    <source>
        <dbReference type="Proteomes" id="UP000596660"/>
    </source>
</evidence>
<evidence type="ECO:0000256" key="1">
    <source>
        <dbReference type="ARBA" id="ARBA00004123"/>
    </source>
</evidence>
<evidence type="ECO:0000256" key="7">
    <source>
        <dbReference type="SAM" id="MobiDB-lite"/>
    </source>
</evidence>
<evidence type="ECO:0000256" key="5">
    <source>
        <dbReference type="ARBA" id="ARBA00023163"/>
    </source>
</evidence>
<dbReference type="SUPFAM" id="SSF54171">
    <property type="entry name" value="DNA-binding domain"/>
    <property type="match status" value="1"/>
</dbReference>
<proteinExistence type="predicted"/>
<sequence>MSTNSNTAIKTPSPRSKRKHNQQQQESPPSTIRYLGVRRRPWGRYAAEIRDPTTKERHWLGTFDTAEEAALAYDRAARIRADFAPIYIVAGFVIIAGGIASHTGYQQLVHNPNVYFNKKKREMINELENPMQAVNHGGRYVDNSFLRKVAHVQDKGKETVPNPVNGNIYTRSRHAETLESIKS</sequence>
<feature type="transmembrane region" description="Helical" evidence="8">
    <location>
        <begin position="84"/>
        <end position="105"/>
    </location>
</feature>
<dbReference type="SMART" id="SM00380">
    <property type="entry name" value="AP2"/>
    <property type="match status" value="1"/>
</dbReference>
<dbReference type="InterPro" id="IPR001471">
    <property type="entry name" value="AP2/ERF_dom"/>
</dbReference>
<keyword evidence="5" id="KW-0804">Transcription</keyword>
<dbReference type="AlphaFoldDB" id="A0A803KM00"/>
<dbReference type="PRINTS" id="PR00367">
    <property type="entry name" value="ETHRSPELEMNT"/>
</dbReference>
<dbReference type="EnsemblPlants" id="AUR62000056-RA">
    <property type="protein sequence ID" value="AUR62000056-RA:cds"/>
    <property type="gene ID" value="AUR62000056"/>
</dbReference>
<dbReference type="GO" id="GO:0009873">
    <property type="term" value="P:ethylene-activated signaling pathway"/>
    <property type="evidence" value="ECO:0007669"/>
    <property type="project" value="UniProtKB-KW"/>
</dbReference>
<dbReference type="Pfam" id="PF00847">
    <property type="entry name" value="AP2"/>
    <property type="match status" value="1"/>
</dbReference>
<dbReference type="PANTHER" id="PTHR31677:SF264">
    <property type="entry name" value="ETHYLENE-RESPONSIVE TRANSCRIPTION FACTOR LEP"/>
    <property type="match status" value="1"/>
</dbReference>